<dbReference type="AlphaFoldDB" id="A0A077PTP2"/>
<dbReference type="HOGENOM" id="CLU_1097902_0_0_6"/>
<dbReference type="Proteomes" id="UP000028493">
    <property type="component" value="Unassembled WGS sequence"/>
</dbReference>
<accession>A0A077PTP2</accession>
<name>A0A077PTP2_XENBV</name>
<dbReference type="RefSeq" id="WP_051875937.1">
    <property type="nucleotide sequence ID" value="NZ_CAWLXS010000152.1"/>
</dbReference>
<reference evidence="1" key="1">
    <citation type="submission" date="2013-07" db="EMBL/GenBank/DDBJ databases">
        <title>Sub-species coevolution in mutualistic symbiosis.</title>
        <authorList>
            <person name="Murfin K."/>
            <person name="Klassen J."/>
            <person name="Lee M."/>
            <person name="Forst S."/>
            <person name="Stock P."/>
            <person name="Goodrich-Blair H."/>
        </authorList>
    </citation>
    <scope>NUCLEOTIDE SEQUENCE [LARGE SCALE GENOMIC DNA]</scope>
    <source>
        <strain evidence="1">Kraussei Becker Underwood</strain>
    </source>
</reference>
<comment type="caution">
    <text evidence="1">The sequence shown here is derived from an EMBL/GenBank/DDBJ whole genome shotgun (WGS) entry which is preliminary data.</text>
</comment>
<gene>
    <name evidence="1" type="ORF">XBKB1_1560018</name>
</gene>
<dbReference type="EMBL" id="CBSZ010000064">
    <property type="protein sequence ID" value="CDH23214.1"/>
    <property type="molecule type" value="Genomic_DNA"/>
</dbReference>
<protein>
    <submittedName>
        <fullName evidence="1">Uncharacterized protein</fullName>
    </submittedName>
</protein>
<proteinExistence type="predicted"/>
<organism evidence="1">
    <name type="scientific">Xenorhabdus bovienii str. kraussei Becker Underwood</name>
    <dbReference type="NCBI Taxonomy" id="1398204"/>
    <lineage>
        <taxon>Bacteria</taxon>
        <taxon>Pseudomonadati</taxon>
        <taxon>Pseudomonadota</taxon>
        <taxon>Gammaproteobacteria</taxon>
        <taxon>Enterobacterales</taxon>
        <taxon>Morganellaceae</taxon>
        <taxon>Xenorhabdus</taxon>
    </lineage>
</organism>
<sequence length="275" mass="32113">MKPFVFPYETPKIKLALEALNALEPHFEIQKDNILQWWKEQKIELCFDWGGCWADIYIAVWRESEECLQLQKKRDELNAIKTSSDLGQFVPATKELRRLRRVQEVRLSQIAASAEAKKLVVPDYEELKAWWDGDYYDPQPALTVKPYGEKEIVTYKNVPHYCMDCDHGAKHWEQLRKTLNYSNLVLPKEEAQKIYELLSTESIYIAENATPKINTTAKQCNFIVELLKSHGLDDNDFKGSIEKLRRKIVSKIPKIDGLDIDNKTLIDWLKKANVR</sequence>
<evidence type="ECO:0000313" key="1">
    <source>
        <dbReference type="EMBL" id="CDH23214.1"/>
    </source>
</evidence>